<protein>
    <submittedName>
        <fullName evidence="2">Uncharacterized protein</fullName>
    </submittedName>
</protein>
<gene>
    <name evidence="2" type="ORF">Enr8_45250</name>
</gene>
<name>A0A5C5UVK8_9BACT</name>
<dbReference type="EMBL" id="SJPF01000006">
    <property type="protein sequence ID" value="TWT29869.1"/>
    <property type="molecule type" value="Genomic_DNA"/>
</dbReference>
<reference evidence="2 3" key="1">
    <citation type="submission" date="2019-02" db="EMBL/GenBank/DDBJ databases">
        <title>Deep-cultivation of Planctomycetes and their phenomic and genomic characterization uncovers novel biology.</title>
        <authorList>
            <person name="Wiegand S."/>
            <person name="Jogler M."/>
            <person name="Boedeker C."/>
            <person name="Pinto D."/>
            <person name="Vollmers J."/>
            <person name="Rivas-Marin E."/>
            <person name="Kohn T."/>
            <person name="Peeters S.H."/>
            <person name="Heuer A."/>
            <person name="Rast P."/>
            <person name="Oberbeckmann S."/>
            <person name="Bunk B."/>
            <person name="Jeske O."/>
            <person name="Meyerdierks A."/>
            <person name="Storesund J.E."/>
            <person name="Kallscheuer N."/>
            <person name="Luecker S."/>
            <person name="Lage O.M."/>
            <person name="Pohl T."/>
            <person name="Merkel B.J."/>
            <person name="Hornburger P."/>
            <person name="Mueller R.-W."/>
            <person name="Bruemmer F."/>
            <person name="Labrenz M."/>
            <person name="Spormann A.M."/>
            <person name="Op Den Camp H."/>
            <person name="Overmann J."/>
            <person name="Amann R."/>
            <person name="Jetten M.S.M."/>
            <person name="Mascher T."/>
            <person name="Medema M.H."/>
            <person name="Devos D.P."/>
            <person name="Kaster A.-K."/>
            <person name="Ovreas L."/>
            <person name="Rohde M."/>
            <person name="Galperin M.Y."/>
            <person name="Jogler C."/>
        </authorList>
    </citation>
    <scope>NUCLEOTIDE SEQUENCE [LARGE SCALE GENOMIC DNA]</scope>
    <source>
        <strain evidence="2 3">Enr8</strain>
    </source>
</reference>
<evidence type="ECO:0000256" key="1">
    <source>
        <dbReference type="SAM" id="MobiDB-lite"/>
    </source>
</evidence>
<dbReference type="OrthoDB" id="259443at2"/>
<organism evidence="2 3">
    <name type="scientific">Blastopirellula retiformator</name>
    <dbReference type="NCBI Taxonomy" id="2527970"/>
    <lineage>
        <taxon>Bacteria</taxon>
        <taxon>Pseudomonadati</taxon>
        <taxon>Planctomycetota</taxon>
        <taxon>Planctomycetia</taxon>
        <taxon>Pirellulales</taxon>
        <taxon>Pirellulaceae</taxon>
        <taxon>Blastopirellula</taxon>
    </lineage>
</organism>
<dbReference type="RefSeq" id="WP_146435955.1">
    <property type="nucleotide sequence ID" value="NZ_SJPF01000006.1"/>
</dbReference>
<evidence type="ECO:0000313" key="3">
    <source>
        <dbReference type="Proteomes" id="UP000318878"/>
    </source>
</evidence>
<accession>A0A5C5UVK8</accession>
<sequence>MFREGSELTAKQMTDRKKPNAPPVTVKVAPTDASLQPSAEPIAARVISCEKADGGTIKLVLETDGDTSGFQVTKVARVWLVE</sequence>
<keyword evidence="3" id="KW-1185">Reference proteome</keyword>
<proteinExistence type="predicted"/>
<comment type="caution">
    <text evidence="2">The sequence shown here is derived from an EMBL/GenBank/DDBJ whole genome shotgun (WGS) entry which is preliminary data.</text>
</comment>
<dbReference type="AlphaFoldDB" id="A0A5C5UVK8"/>
<evidence type="ECO:0000313" key="2">
    <source>
        <dbReference type="EMBL" id="TWT29869.1"/>
    </source>
</evidence>
<feature type="region of interest" description="Disordered" evidence="1">
    <location>
        <begin position="1"/>
        <end position="27"/>
    </location>
</feature>
<dbReference type="Proteomes" id="UP000318878">
    <property type="component" value="Unassembled WGS sequence"/>
</dbReference>